<dbReference type="AlphaFoldDB" id="A0A225E1D4"/>
<protein>
    <submittedName>
        <fullName evidence="1">HAD family hydrolase</fullName>
    </submittedName>
</protein>
<dbReference type="SFLD" id="SFLDG01129">
    <property type="entry name" value="C1.5:_HAD__Beta-PGM__Phosphata"/>
    <property type="match status" value="1"/>
</dbReference>
<dbReference type="Pfam" id="PF13419">
    <property type="entry name" value="HAD_2"/>
    <property type="match status" value="1"/>
</dbReference>
<dbReference type="EMBL" id="NIDE01000004">
    <property type="protein sequence ID" value="OWK43299.1"/>
    <property type="molecule type" value="Genomic_DNA"/>
</dbReference>
<proteinExistence type="predicted"/>
<dbReference type="PRINTS" id="PR00413">
    <property type="entry name" value="HADHALOGNASE"/>
</dbReference>
<dbReference type="OrthoDB" id="9797743at2"/>
<dbReference type="InterPro" id="IPR006439">
    <property type="entry name" value="HAD-SF_hydro_IA"/>
</dbReference>
<dbReference type="SFLD" id="SFLDS00003">
    <property type="entry name" value="Haloacid_Dehalogenase"/>
    <property type="match status" value="1"/>
</dbReference>
<evidence type="ECO:0000313" key="1">
    <source>
        <dbReference type="EMBL" id="OWK43299.1"/>
    </source>
</evidence>
<accession>A0A225E1D4</accession>
<dbReference type="RefSeq" id="WP_088254164.1">
    <property type="nucleotide sequence ID" value="NZ_NIDE01000004.1"/>
</dbReference>
<dbReference type="InterPro" id="IPR036412">
    <property type="entry name" value="HAD-like_sf"/>
</dbReference>
<gene>
    <name evidence="1" type="ORF">FRUB_02898</name>
</gene>
<dbReference type="PANTHER" id="PTHR43481:SF4">
    <property type="entry name" value="GLYCEROL-1-PHOSPHATE PHOSPHOHYDROLASE 1-RELATED"/>
    <property type="match status" value="1"/>
</dbReference>
<dbReference type="GO" id="GO:0050308">
    <property type="term" value="F:sugar-phosphatase activity"/>
    <property type="evidence" value="ECO:0007669"/>
    <property type="project" value="TreeGrafter"/>
</dbReference>
<dbReference type="SFLD" id="SFLDG01135">
    <property type="entry name" value="C1.5.6:_HAD__Beta-PGM__Phospha"/>
    <property type="match status" value="1"/>
</dbReference>
<dbReference type="InterPro" id="IPR051806">
    <property type="entry name" value="HAD-like_SPP"/>
</dbReference>
<keyword evidence="1" id="KW-0378">Hydrolase</keyword>
<dbReference type="Gene3D" id="3.40.50.1000">
    <property type="entry name" value="HAD superfamily/HAD-like"/>
    <property type="match status" value="1"/>
</dbReference>
<name>A0A225E1D4_9BACT</name>
<dbReference type="NCBIfam" id="TIGR01549">
    <property type="entry name" value="HAD-SF-IA-v1"/>
    <property type="match status" value="1"/>
</dbReference>
<dbReference type="Gene3D" id="1.10.150.240">
    <property type="entry name" value="Putative phosphatase, domain 2"/>
    <property type="match status" value="1"/>
</dbReference>
<dbReference type="InterPro" id="IPR023198">
    <property type="entry name" value="PGP-like_dom2"/>
</dbReference>
<dbReference type="PANTHER" id="PTHR43481">
    <property type="entry name" value="FRUCTOSE-1-PHOSPHATE PHOSPHATASE"/>
    <property type="match status" value="1"/>
</dbReference>
<dbReference type="Proteomes" id="UP000214646">
    <property type="component" value="Unassembled WGS sequence"/>
</dbReference>
<dbReference type="NCBIfam" id="TIGR01509">
    <property type="entry name" value="HAD-SF-IA-v3"/>
    <property type="match status" value="1"/>
</dbReference>
<comment type="caution">
    <text evidence="1">The sequence shown here is derived from an EMBL/GenBank/DDBJ whole genome shotgun (WGS) entry which is preliminary data.</text>
</comment>
<dbReference type="SUPFAM" id="SSF56784">
    <property type="entry name" value="HAD-like"/>
    <property type="match status" value="1"/>
</dbReference>
<organism evidence="1 2">
    <name type="scientific">Fimbriiglobus ruber</name>
    <dbReference type="NCBI Taxonomy" id="1908690"/>
    <lineage>
        <taxon>Bacteria</taxon>
        <taxon>Pseudomonadati</taxon>
        <taxon>Planctomycetota</taxon>
        <taxon>Planctomycetia</taxon>
        <taxon>Gemmatales</taxon>
        <taxon>Gemmataceae</taxon>
        <taxon>Fimbriiglobus</taxon>
    </lineage>
</organism>
<dbReference type="CDD" id="cd07505">
    <property type="entry name" value="HAD_BPGM-like"/>
    <property type="match status" value="1"/>
</dbReference>
<dbReference type="InterPro" id="IPR041492">
    <property type="entry name" value="HAD_2"/>
</dbReference>
<reference evidence="2" key="1">
    <citation type="submission" date="2017-06" db="EMBL/GenBank/DDBJ databases">
        <title>Genome analysis of Fimbriiglobus ruber SP5, the first member of the order Planctomycetales with confirmed chitinolytic capability.</title>
        <authorList>
            <person name="Ravin N.V."/>
            <person name="Rakitin A.L."/>
            <person name="Ivanova A.A."/>
            <person name="Beletsky A.V."/>
            <person name="Kulichevskaya I.S."/>
            <person name="Mardanov A.V."/>
            <person name="Dedysh S.N."/>
        </authorList>
    </citation>
    <scope>NUCLEOTIDE SEQUENCE [LARGE SCALE GENOMIC DNA]</scope>
    <source>
        <strain evidence="2">SP5</strain>
    </source>
</reference>
<keyword evidence="2" id="KW-1185">Reference proteome</keyword>
<sequence length="197" mass="21631">MTWTAPAGTEALIFDCDGTLADTMPIHYQAWTAMLDRHGIPFTETRFYELGGVPTGQIIRILSGETGVPVNNVSAMVHEKEQLFLVHLQQVRALDAVVQIAKAYRGTLPLAVASGGYRETVHLTLDHVGIRDWFRAVVCAEDTPRHKPEPDVFLEAAQQLGATPARCVVFEDTDIGLEAARRAGMTGVDVRPWVPAR</sequence>
<evidence type="ECO:0000313" key="2">
    <source>
        <dbReference type="Proteomes" id="UP000214646"/>
    </source>
</evidence>
<dbReference type="InterPro" id="IPR023214">
    <property type="entry name" value="HAD_sf"/>
</dbReference>